<evidence type="ECO:0000313" key="4">
    <source>
        <dbReference type="Proteomes" id="UP000598174"/>
    </source>
</evidence>
<evidence type="ECO:0000259" key="2">
    <source>
        <dbReference type="SMART" id="SM00014"/>
    </source>
</evidence>
<evidence type="ECO:0000256" key="1">
    <source>
        <dbReference type="SAM" id="Phobius"/>
    </source>
</evidence>
<dbReference type="InterPro" id="IPR000326">
    <property type="entry name" value="PAP2/HPO"/>
</dbReference>
<comment type="caution">
    <text evidence="3">The sequence shown here is derived from an EMBL/GenBank/DDBJ whole genome shotgun (WGS) entry which is preliminary data.</text>
</comment>
<feature type="transmembrane region" description="Helical" evidence="1">
    <location>
        <begin position="172"/>
        <end position="189"/>
    </location>
</feature>
<dbReference type="Pfam" id="PF01569">
    <property type="entry name" value="PAP2"/>
    <property type="match status" value="1"/>
</dbReference>
<gene>
    <name evidence="3" type="ORF">Afe05nite_29470</name>
</gene>
<feature type="transmembrane region" description="Helical" evidence="1">
    <location>
        <begin position="268"/>
        <end position="289"/>
    </location>
</feature>
<feature type="transmembrane region" description="Helical" evidence="1">
    <location>
        <begin position="107"/>
        <end position="125"/>
    </location>
</feature>
<name>A0A919J0F9_9ACTN</name>
<dbReference type="RefSeq" id="WP_203817634.1">
    <property type="nucleotide sequence ID" value="NZ_BAAABP010000032.1"/>
</dbReference>
<dbReference type="SMART" id="SM00014">
    <property type="entry name" value="acidPPc"/>
    <property type="match status" value="1"/>
</dbReference>
<sequence length="307" mass="31372">MTALASRSEMAPTLAADHKRGGAGYVLAPLAVAILAAAGVAALYRVFIRTTLGQQVDTSALNGGDVHHERIVEVLSRTLDGTTLVSLVAVCLAAATIGLLRKRVDLAVGAAFMVLGANGSCQLLKTHLPRPDLDGTGMPNSFPSGHTTAAASVVAALILVLPVAVRGMVAMIGAGYVTVIAVATVWAEWHRPSDTVAATLLVLAWSAFVAFVVRLFRVRHLGDAERPSRVGFGVLAVVTVVAGAAGVLGLIVVAMSERVTPDLVSGKFAFVTGSAGMAAVVAGVFLIWVRLASGDRPGTAPAKGGNQ</sequence>
<proteinExistence type="predicted"/>
<keyword evidence="4" id="KW-1185">Reference proteome</keyword>
<reference evidence="3" key="1">
    <citation type="submission" date="2021-01" db="EMBL/GenBank/DDBJ databases">
        <title>Whole genome shotgun sequence of Actinoplanes ferrugineus NBRC 15555.</title>
        <authorList>
            <person name="Komaki H."/>
            <person name="Tamura T."/>
        </authorList>
    </citation>
    <scope>NUCLEOTIDE SEQUENCE</scope>
    <source>
        <strain evidence="3">NBRC 15555</strain>
    </source>
</reference>
<keyword evidence="1" id="KW-1133">Transmembrane helix</keyword>
<dbReference type="InterPro" id="IPR036938">
    <property type="entry name" value="PAP2/HPO_sf"/>
</dbReference>
<organism evidence="3 4">
    <name type="scientific">Paractinoplanes ferrugineus</name>
    <dbReference type="NCBI Taxonomy" id="113564"/>
    <lineage>
        <taxon>Bacteria</taxon>
        <taxon>Bacillati</taxon>
        <taxon>Actinomycetota</taxon>
        <taxon>Actinomycetes</taxon>
        <taxon>Micromonosporales</taxon>
        <taxon>Micromonosporaceae</taxon>
        <taxon>Paractinoplanes</taxon>
    </lineage>
</organism>
<dbReference type="SUPFAM" id="SSF48317">
    <property type="entry name" value="Acid phosphatase/Vanadium-dependent haloperoxidase"/>
    <property type="match status" value="1"/>
</dbReference>
<dbReference type="Proteomes" id="UP000598174">
    <property type="component" value="Unassembled WGS sequence"/>
</dbReference>
<protein>
    <recommendedName>
        <fullName evidence="2">Phosphatidic acid phosphatase type 2/haloperoxidase domain-containing protein</fullName>
    </recommendedName>
</protein>
<dbReference type="AlphaFoldDB" id="A0A919J0F9"/>
<evidence type="ECO:0000313" key="3">
    <source>
        <dbReference type="EMBL" id="GIE11107.1"/>
    </source>
</evidence>
<feature type="domain" description="Phosphatidic acid phosphatase type 2/haloperoxidase" evidence="2">
    <location>
        <begin position="103"/>
        <end position="210"/>
    </location>
</feature>
<keyword evidence="1" id="KW-0472">Membrane</keyword>
<feature type="transmembrane region" description="Helical" evidence="1">
    <location>
        <begin position="145"/>
        <end position="165"/>
    </location>
</feature>
<accession>A0A919J0F9</accession>
<feature type="transmembrane region" description="Helical" evidence="1">
    <location>
        <begin position="83"/>
        <end position="100"/>
    </location>
</feature>
<feature type="transmembrane region" description="Helical" evidence="1">
    <location>
        <begin position="21"/>
        <end position="44"/>
    </location>
</feature>
<keyword evidence="1" id="KW-0812">Transmembrane</keyword>
<feature type="transmembrane region" description="Helical" evidence="1">
    <location>
        <begin position="230"/>
        <end position="256"/>
    </location>
</feature>
<dbReference type="Gene3D" id="1.20.144.10">
    <property type="entry name" value="Phosphatidic acid phosphatase type 2/haloperoxidase"/>
    <property type="match status" value="1"/>
</dbReference>
<feature type="transmembrane region" description="Helical" evidence="1">
    <location>
        <begin position="195"/>
        <end position="218"/>
    </location>
</feature>
<dbReference type="EMBL" id="BOMM01000022">
    <property type="protein sequence ID" value="GIE11107.1"/>
    <property type="molecule type" value="Genomic_DNA"/>
</dbReference>